<dbReference type="Pfam" id="PF26128">
    <property type="entry name" value="Gad2"/>
    <property type="match status" value="1"/>
</dbReference>
<dbReference type="InterPro" id="IPR053354">
    <property type="entry name" value="MGDG_epimerase"/>
</dbReference>
<reference evidence="1" key="1">
    <citation type="submission" date="2015-07" db="EMBL/GenBank/DDBJ databases">
        <title>Adaptation to a free-living lifestyle via gene acquisitions in the diplomonad Trepomonas sp. PC1.</title>
        <authorList>
            <person name="Xu F."/>
            <person name="Jerlstrom-Hultqvist J."/>
            <person name="Kolisko M."/>
            <person name="Simpson A.G.B."/>
            <person name="Roger A.J."/>
            <person name="Svard S.G."/>
            <person name="Andersson J.O."/>
        </authorList>
    </citation>
    <scope>NUCLEOTIDE SEQUENCE</scope>
    <source>
        <strain evidence="1">PC1</strain>
    </source>
</reference>
<dbReference type="PANTHER" id="PTHR43558:SF6">
    <property type="entry name" value="REDUCTASE, PUTATIVE (AFU_ORTHOLOGUE AFUA_3G10540)-RELATED"/>
    <property type="match status" value="1"/>
</dbReference>
<accession>A0A146KAN1</accession>
<feature type="non-terminal residue" evidence="1">
    <location>
        <position position="1"/>
    </location>
</feature>
<sequence length="1198" mass="138047">APTLTASQTPLAHFMNALEPKLAAQQAIKFSINEQTGMLEEAQPNFDQFDPFLQKYTQLQLVEDVARQKFAKKEQNDFKSIPVYQHYDQFVFEETAQRAPTYCLQQSIMKQLGKPSVVNQQQFQQNMSNMFSGLFANCNMDNIVAAGGCVLACLLPGFSLQEYSEKIQHSFDAEVKLAIFNKSMQNVDKIDEKLLSHGLNGFYTSDIDLFVHGLSVSEAQKRADELIKSICVNNKFDVIMRSSQAITVLGHLDNRDVQLVFRLYQNPDEVVAGFDIDCAACYYDFTSQQVFVTPRCQLALNTRCNVLNQTRRSTTYGTRLVKYAQRGFAIVVPGFSRNFMLSESIPAAGKFIYKGENSHTRTSHEDLYLQSLIEISSNWIETRQKNKKMFAQNELNFIIQEDLNFLGLRQNMIRAGQDPDQPLTNVGGSKQLGQKLLETIAILHLQQKPENKLQNLESKFVRQTLAAGRTNTKKSKATANLNVEDEQIYENCAENAYQIQEEKDVLSHQFHFTSDYCLPGSYGYHSTSSLEYAAMNPRFLNNLVIAKYDSNFKIKFVTENPGTQGLLTSSFHPTQEMNYYGDLRLFFGPCFEKDYKPQTQANLLEKLFFFTHFCTVPGYLSEIFGQGREEKMKYNKVTNLMAQYDAAIEEYKKGFSVELLIKLDQFCSQIKQLITECVNLATQRQYKIQELEKLSITSENTRQVFNYQWYLTEEEITQLLTQEPKNEIEACQLNLCRTQAEEILHLKQVGSMITQYQNVQQNIGQKLKLLNSELYLLFKSLLNKGQGVLSIFGQTNHIQRENAPMIYEQIKNLGLFDKLKSGLFKNEKNQFSFDQDQKTLTGQITLQLKNLTKQQFKQFVHEAFNTQMLQNLQVQLQYDFSQIVFSFKLKQVFKLQQILDETSSFDVIQNLILQLKEIVSTKQVDFQLNRIYVYKNELIYFNDNFATEAAEEVEAVQDQKDEIVKIGEFQSYLELQLGVPAQIVAYALTSKPNLQKQIEIPQRMLSDFVLRESKNFEQIKIQSDSVQDLLFIFRLLKSFKCQLAVEIQEKVFTGEQMIKKLFSEVKIDQLSQNELYLLGRAMSYAVTHQIKIDFRIPLSLIRLVQDQQFTFSKLNFDEAKLDLLDEKLAIDMNEIEINGIKYARSEFESDDFDVLCANYLLLIKNMDKYEVIAQGCVDMGGFGMIGLLNPVQIRKCVE</sequence>
<organism evidence="1">
    <name type="scientific">Trepomonas sp. PC1</name>
    <dbReference type="NCBI Taxonomy" id="1076344"/>
    <lineage>
        <taxon>Eukaryota</taxon>
        <taxon>Metamonada</taxon>
        <taxon>Diplomonadida</taxon>
        <taxon>Hexamitidae</taxon>
        <taxon>Hexamitinae</taxon>
        <taxon>Trepomonas</taxon>
    </lineage>
</organism>
<protein>
    <submittedName>
        <fullName evidence="1">Uncharacterized protein</fullName>
    </submittedName>
</protein>
<gene>
    <name evidence="1" type="ORF">TPC1_14038</name>
</gene>
<evidence type="ECO:0000313" key="1">
    <source>
        <dbReference type="EMBL" id="JAP93617.1"/>
    </source>
</evidence>
<dbReference type="EMBL" id="GDID01002989">
    <property type="protein sequence ID" value="JAP93617.1"/>
    <property type="molecule type" value="Transcribed_RNA"/>
</dbReference>
<dbReference type="AlphaFoldDB" id="A0A146KAN1"/>
<name>A0A146KAN1_9EUKA</name>
<dbReference type="PANTHER" id="PTHR43558">
    <property type="entry name" value="REDUCTASE, PUTATIVE (AFU_ORTHOLOGUE AFUA_3G10540)-RELATED"/>
    <property type="match status" value="1"/>
</dbReference>
<proteinExistence type="predicted"/>